<evidence type="ECO:0000313" key="2">
    <source>
        <dbReference type="EMBL" id="EFW04073.1"/>
    </source>
</evidence>
<dbReference type="Pfam" id="PF04397">
    <property type="entry name" value="LytTR"/>
    <property type="match status" value="1"/>
</dbReference>
<dbReference type="Proteomes" id="UP000003157">
    <property type="component" value="Unassembled WGS sequence"/>
</dbReference>
<dbReference type="GO" id="GO:0000156">
    <property type="term" value="F:phosphorelay response regulator activity"/>
    <property type="evidence" value="ECO:0007669"/>
    <property type="project" value="InterPro"/>
</dbReference>
<dbReference type="AlphaFoldDB" id="E7GC64"/>
<dbReference type="RefSeq" id="WP_008789444.1">
    <property type="nucleotide sequence ID" value="NZ_AKCB01000001.1"/>
</dbReference>
<proteinExistence type="predicted"/>
<dbReference type="PANTHER" id="PTHR37299:SF4">
    <property type="entry name" value="TRANSCRIPTIONAL REGULATOR"/>
    <property type="match status" value="1"/>
</dbReference>
<dbReference type="GO" id="GO:0003677">
    <property type="term" value="F:DNA binding"/>
    <property type="evidence" value="ECO:0007669"/>
    <property type="project" value="InterPro"/>
</dbReference>
<dbReference type="GeneID" id="78227945"/>
<dbReference type="PROSITE" id="PS50930">
    <property type="entry name" value="HTH_LYTTR"/>
    <property type="match status" value="1"/>
</dbReference>
<keyword evidence="3" id="KW-1185">Reference proteome</keyword>
<dbReference type="eggNOG" id="COG3279">
    <property type="taxonomic scope" value="Bacteria"/>
</dbReference>
<dbReference type="InterPro" id="IPR046947">
    <property type="entry name" value="LytR-like"/>
</dbReference>
<protein>
    <recommendedName>
        <fullName evidence="1">HTH LytTR-type domain-containing protein</fullName>
    </recommendedName>
</protein>
<sequence length="145" mass="17268">MKISIEEVKECEEVEIIIRCPIQNQDINKIIELLEHDSIKLQCKKERDIYQVNIVDIYYIETIDEKTFAYSRDDVYEVSKKLYELEKKLNSHGFIRISKSCLLNLEYLDHIRALLNGKYEATLLNQEKLIISRKYITDFKKAFEG</sequence>
<dbReference type="EMBL" id="ADKX01000039">
    <property type="protein sequence ID" value="EFW04073.1"/>
    <property type="molecule type" value="Genomic_DNA"/>
</dbReference>
<feature type="domain" description="HTH LytTR-type" evidence="1">
    <location>
        <begin position="41"/>
        <end position="145"/>
    </location>
</feature>
<accession>E7GC64</accession>
<comment type="caution">
    <text evidence="2">The sequence shown here is derived from an EMBL/GenBank/DDBJ whole genome shotgun (WGS) entry which is preliminary data.</text>
</comment>
<dbReference type="OrthoDB" id="9808614at2"/>
<dbReference type="HOGENOM" id="CLU_106729_0_0_9"/>
<gene>
    <name evidence="2" type="ORF">HMPREF9488_02356</name>
</gene>
<dbReference type="PANTHER" id="PTHR37299">
    <property type="entry name" value="TRANSCRIPTIONAL REGULATOR-RELATED"/>
    <property type="match status" value="1"/>
</dbReference>
<dbReference type="STRING" id="100884.GCA_000269565_00007"/>
<name>E7GC64_9FIRM</name>
<dbReference type="InterPro" id="IPR007492">
    <property type="entry name" value="LytTR_DNA-bd_dom"/>
</dbReference>
<dbReference type="Gene3D" id="2.40.50.1020">
    <property type="entry name" value="LytTr DNA-binding domain"/>
    <property type="match status" value="1"/>
</dbReference>
<evidence type="ECO:0000313" key="3">
    <source>
        <dbReference type="Proteomes" id="UP000003157"/>
    </source>
</evidence>
<reference evidence="2 3" key="1">
    <citation type="submission" date="2010-12" db="EMBL/GenBank/DDBJ databases">
        <title>The Genome Sequence of Coprobacillus sp. strain 29_1.</title>
        <authorList>
            <consortium name="The Broad Institute Genome Sequencing Platform"/>
            <person name="Earl A."/>
            <person name="Ward D."/>
            <person name="Feldgarden M."/>
            <person name="Gevers D."/>
            <person name="Daigneault M."/>
            <person name="Sibley C.D."/>
            <person name="White A."/>
            <person name="Strauss J."/>
            <person name="Allen-Vercoe E."/>
            <person name="Young S.K."/>
            <person name="Zeng Q."/>
            <person name="Gargeya S."/>
            <person name="Fitzgerald M."/>
            <person name="Haas B."/>
            <person name="Abouelleil A."/>
            <person name="Alvarado L."/>
            <person name="Arachchi H.M."/>
            <person name="Berlin A."/>
            <person name="Brown A."/>
            <person name="Chapman S.B."/>
            <person name="Chen Z."/>
            <person name="Dunbar C."/>
            <person name="Freedman E."/>
            <person name="Gearin G."/>
            <person name="Gellesch M."/>
            <person name="Goldberg J."/>
            <person name="Griggs A."/>
            <person name="Gujja S."/>
            <person name="Heilman E."/>
            <person name="Heiman D."/>
            <person name="Howarth C."/>
            <person name="Larson L."/>
            <person name="Lui A."/>
            <person name="MacDonald P.J.P."/>
            <person name="Mehta T."/>
            <person name="Montmayeur A."/>
            <person name="Murphy C."/>
            <person name="Neiman D."/>
            <person name="Pearson M."/>
            <person name="Priest M."/>
            <person name="Roberts A."/>
            <person name="Saif S."/>
            <person name="Shea T."/>
            <person name="Shenoy N."/>
            <person name="Sisk P."/>
            <person name="Stolte C."/>
            <person name="Sykes S."/>
            <person name="White J."/>
            <person name="Yandava C."/>
            <person name="Nusbaum C."/>
            <person name="Birren B."/>
        </authorList>
    </citation>
    <scope>NUCLEOTIDE SEQUENCE [LARGE SCALE GENOMIC DNA]</scope>
    <source>
        <strain evidence="2 3">29_1</strain>
    </source>
</reference>
<dbReference type="SMART" id="SM00850">
    <property type="entry name" value="LytTR"/>
    <property type="match status" value="1"/>
</dbReference>
<organism evidence="2 3">
    <name type="scientific">Coprobacillus cateniformis</name>
    <dbReference type="NCBI Taxonomy" id="100884"/>
    <lineage>
        <taxon>Bacteria</taxon>
        <taxon>Bacillati</taxon>
        <taxon>Bacillota</taxon>
        <taxon>Erysipelotrichia</taxon>
        <taxon>Erysipelotrichales</taxon>
        <taxon>Coprobacillaceae</taxon>
        <taxon>Coprobacillus</taxon>
    </lineage>
</organism>
<evidence type="ECO:0000259" key="1">
    <source>
        <dbReference type="PROSITE" id="PS50930"/>
    </source>
</evidence>